<dbReference type="InterPro" id="IPR036615">
    <property type="entry name" value="Mur_ligase_C_dom_sf"/>
</dbReference>
<evidence type="ECO:0000313" key="15">
    <source>
        <dbReference type="EMBL" id="OBR91495.1"/>
    </source>
</evidence>
<evidence type="ECO:0000313" key="17">
    <source>
        <dbReference type="Proteomes" id="UP000093694"/>
    </source>
</evidence>
<sequence>MWGCVTMNYDETVEYIETTAKFGSNYGLDRTEKMLELLGNPQKKIKTIHVAGTNGKGSITAMINRILMEAGFKVGMYTSPYLEVFEERIQINGVNIPRDDLSRVVTKVAEVVKKVIELGYENPTEFEIITCTMFYYFYEKKVDIAVVEVGLGGRLDATNVMAPFSKEEDGGVLLSIIASISYDHMQILGDTLAEIAHEKAGIVKPGIPVILYPEEKEAEEAIEKVCSERGSTLIKVPCDCVEPEDQEKINNNSKEYVQKIKVHTKKEDYHIELSLLGRHQLTNCACALFAIEELSRYGFNIDKQTILKALSNVKWIGRLEVMHRKPLVVIDGAHNREGISMLSKNLCSYFNYNKMILILGILADKEVEVMVKTIVPLAERVIAVTPNNTRAENSKELKDVIEKYNSKCEALDSYEEAYEKALSYCSEDDILLISGSLYMIGDMRKIIRKHNNSK</sequence>
<dbReference type="Gene3D" id="3.40.1190.10">
    <property type="entry name" value="Mur-like, catalytic domain"/>
    <property type="match status" value="1"/>
</dbReference>
<keyword evidence="17" id="KW-1185">Reference proteome</keyword>
<organism evidence="14 16">
    <name type="scientific">Clostridium coskatii</name>
    <dbReference type="NCBI Taxonomy" id="1705578"/>
    <lineage>
        <taxon>Bacteria</taxon>
        <taxon>Bacillati</taxon>
        <taxon>Bacillota</taxon>
        <taxon>Clostridia</taxon>
        <taxon>Eubacteriales</taxon>
        <taxon>Clostridiaceae</taxon>
        <taxon>Clostridium</taxon>
    </lineage>
</organism>
<dbReference type="EC" id="6.3.2.17" evidence="3"/>
<dbReference type="GO" id="GO:0046872">
    <property type="term" value="F:metal ion binding"/>
    <property type="evidence" value="ECO:0007669"/>
    <property type="project" value="UniProtKB-KW"/>
</dbReference>
<keyword evidence="5" id="KW-0479">Metal-binding</keyword>
<dbReference type="SUPFAM" id="SSF53244">
    <property type="entry name" value="MurD-like peptide ligases, peptide-binding domain"/>
    <property type="match status" value="1"/>
</dbReference>
<evidence type="ECO:0000313" key="14">
    <source>
        <dbReference type="EMBL" id="OAA92566.1"/>
    </source>
</evidence>
<reference evidence="14 16" key="1">
    <citation type="journal article" date="2015" name="Biotechnol. Bioeng.">
        <title>Genome sequence and phenotypic characterization of Caulobacter segnis.</title>
        <authorList>
            <person name="Patel S."/>
            <person name="Fletcher B."/>
            <person name="Scott D.C."/>
            <person name="Ely B."/>
        </authorList>
    </citation>
    <scope>NUCLEOTIDE SEQUENCE [LARGE SCALE GENOMIC DNA]</scope>
    <source>
        <strain evidence="14 16">PS02</strain>
    </source>
</reference>
<evidence type="ECO:0000259" key="12">
    <source>
        <dbReference type="Pfam" id="PF02875"/>
    </source>
</evidence>
<dbReference type="PIRSF" id="PIRSF001563">
    <property type="entry name" value="Folylpolyglu_synth"/>
    <property type="match status" value="1"/>
</dbReference>
<dbReference type="PATRIC" id="fig|1705578.3.peg.1247"/>
<dbReference type="EMBL" id="LITQ01000019">
    <property type="protein sequence ID" value="OAA92566.1"/>
    <property type="molecule type" value="Genomic_DNA"/>
</dbReference>
<comment type="catalytic activity">
    <reaction evidence="10">
        <text>(6S)-5,6,7,8-tetrahydrofolyl-(gamma-L-Glu)(n) + L-glutamate + ATP = (6S)-5,6,7,8-tetrahydrofolyl-(gamma-L-Glu)(n+1) + ADP + phosphate + H(+)</text>
        <dbReference type="Rhea" id="RHEA:10580"/>
        <dbReference type="Rhea" id="RHEA-COMP:14738"/>
        <dbReference type="Rhea" id="RHEA-COMP:14740"/>
        <dbReference type="ChEBI" id="CHEBI:15378"/>
        <dbReference type="ChEBI" id="CHEBI:29985"/>
        <dbReference type="ChEBI" id="CHEBI:30616"/>
        <dbReference type="ChEBI" id="CHEBI:43474"/>
        <dbReference type="ChEBI" id="CHEBI:141005"/>
        <dbReference type="ChEBI" id="CHEBI:456216"/>
        <dbReference type="EC" id="6.3.2.17"/>
    </reaction>
</comment>
<dbReference type="PANTHER" id="PTHR11136:SF0">
    <property type="entry name" value="DIHYDROFOLATE SYNTHETASE-RELATED"/>
    <property type="match status" value="1"/>
</dbReference>
<evidence type="ECO:0000256" key="5">
    <source>
        <dbReference type="ARBA" id="ARBA00022723"/>
    </source>
</evidence>
<comment type="caution">
    <text evidence="14">The sequence shown here is derived from an EMBL/GenBank/DDBJ whole genome shotgun (WGS) entry which is preliminary data.</text>
</comment>
<reference evidence="15 17" key="2">
    <citation type="journal article" date="2016" name="Front. Microbiol.">
        <title>Industrial Acetogenic Biocatalysts: A Comparative Metabolic and Genomic Analysis.</title>
        <authorList>
            <person name="Bengelsdorf F."/>
            <person name="Poehlein A."/>
            <person name="Sonja S."/>
            <person name="Erz C."/>
            <person name="Hummel T."/>
            <person name="Hoffmeister S."/>
            <person name="Daniel R."/>
            <person name="Durre P."/>
        </authorList>
    </citation>
    <scope>NUCLEOTIDE SEQUENCE [LARGE SCALE GENOMIC DNA]</scope>
    <source>
        <strain evidence="15 17">PTA-10522</strain>
    </source>
</reference>
<dbReference type="Proteomes" id="UP000093694">
    <property type="component" value="Unassembled WGS sequence"/>
</dbReference>
<feature type="domain" description="Mur ligase central" evidence="13">
    <location>
        <begin position="50"/>
        <end position="290"/>
    </location>
</feature>
<dbReference type="PROSITE" id="PS01012">
    <property type="entry name" value="FOLYLPOLYGLU_SYNT_2"/>
    <property type="match status" value="1"/>
</dbReference>
<dbReference type="GO" id="GO:0005737">
    <property type="term" value="C:cytoplasm"/>
    <property type="evidence" value="ECO:0007669"/>
    <property type="project" value="TreeGrafter"/>
</dbReference>
<dbReference type="Pfam" id="PF08245">
    <property type="entry name" value="Mur_ligase_M"/>
    <property type="match status" value="1"/>
</dbReference>
<dbReference type="InterPro" id="IPR004101">
    <property type="entry name" value="Mur_ligase_C"/>
</dbReference>
<dbReference type="Proteomes" id="UP000077384">
    <property type="component" value="Unassembled WGS sequence"/>
</dbReference>
<keyword evidence="8" id="KW-0460">Magnesium</keyword>
<protein>
    <recommendedName>
        <fullName evidence="3">tetrahydrofolate synthase</fullName>
        <ecNumber evidence="3">6.3.2.17</ecNumber>
    </recommendedName>
    <alternativeName>
        <fullName evidence="9">Tetrahydrofolylpolyglutamate synthase</fullName>
    </alternativeName>
</protein>
<evidence type="ECO:0000256" key="3">
    <source>
        <dbReference type="ARBA" id="ARBA00013025"/>
    </source>
</evidence>
<dbReference type="Gene3D" id="3.90.190.20">
    <property type="entry name" value="Mur ligase, C-terminal domain"/>
    <property type="match status" value="1"/>
</dbReference>
<dbReference type="GO" id="GO:0008841">
    <property type="term" value="F:dihydrofolate synthase activity"/>
    <property type="evidence" value="ECO:0007669"/>
    <property type="project" value="TreeGrafter"/>
</dbReference>
<comment type="cofactor">
    <cofactor evidence="1">
        <name>Mg(2+)</name>
        <dbReference type="ChEBI" id="CHEBI:18420"/>
    </cofactor>
</comment>
<dbReference type="NCBIfam" id="TIGR01499">
    <property type="entry name" value="folC"/>
    <property type="match status" value="1"/>
</dbReference>
<name>A0A162LEQ3_9CLOT</name>
<evidence type="ECO:0000256" key="11">
    <source>
        <dbReference type="PIRNR" id="PIRNR001563"/>
    </source>
</evidence>
<keyword evidence="4 11" id="KW-0436">Ligase</keyword>
<evidence type="ECO:0000256" key="9">
    <source>
        <dbReference type="ARBA" id="ARBA00030592"/>
    </source>
</evidence>
<dbReference type="PANTHER" id="PTHR11136">
    <property type="entry name" value="FOLYLPOLYGLUTAMATE SYNTHASE-RELATED"/>
    <property type="match status" value="1"/>
</dbReference>
<dbReference type="InterPro" id="IPR001645">
    <property type="entry name" value="Folylpolyglutamate_synth"/>
</dbReference>
<evidence type="ECO:0000256" key="10">
    <source>
        <dbReference type="ARBA" id="ARBA00047493"/>
    </source>
</evidence>
<dbReference type="PROSITE" id="PS01011">
    <property type="entry name" value="FOLYLPOLYGLU_SYNT_1"/>
    <property type="match status" value="1"/>
</dbReference>
<dbReference type="InterPro" id="IPR036565">
    <property type="entry name" value="Mur-like_cat_sf"/>
</dbReference>
<feature type="domain" description="Mur ligase C-terminal" evidence="12">
    <location>
        <begin position="317"/>
        <end position="436"/>
    </location>
</feature>
<evidence type="ECO:0000259" key="13">
    <source>
        <dbReference type="Pfam" id="PF08245"/>
    </source>
</evidence>
<dbReference type="InterPro" id="IPR013221">
    <property type="entry name" value="Mur_ligase_cen"/>
</dbReference>
<dbReference type="EMBL" id="LROR01000070">
    <property type="protein sequence ID" value="OBR91495.1"/>
    <property type="molecule type" value="Genomic_DNA"/>
</dbReference>
<dbReference type="GO" id="GO:0005524">
    <property type="term" value="F:ATP binding"/>
    <property type="evidence" value="ECO:0007669"/>
    <property type="project" value="UniProtKB-KW"/>
</dbReference>
<evidence type="ECO:0000313" key="16">
    <source>
        <dbReference type="Proteomes" id="UP000077384"/>
    </source>
</evidence>
<dbReference type="GO" id="GO:0004326">
    <property type="term" value="F:tetrahydrofolylpolyglutamate synthase activity"/>
    <property type="evidence" value="ECO:0007669"/>
    <property type="project" value="UniProtKB-EC"/>
</dbReference>
<evidence type="ECO:0000256" key="8">
    <source>
        <dbReference type="ARBA" id="ARBA00022842"/>
    </source>
</evidence>
<keyword evidence="7 11" id="KW-0067">ATP-binding</keyword>
<evidence type="ECO:0000256" key="6">
    <source>
        <dbReference type="ARBA" id="ARBA00022741"/>
    </source>
</evidence>
<keyword evidence="6 11" id="KW-0547">Nucleotide-binding</keyword>
<comment type="similarity">
    <text evidence="2 11">Belongs to the folylpolyglutamate synthase family.</text>
</comment>
<dbReference type="InterPro" id="IPR018109">
    <property type="entry name" value="Folylpolyglutamate_synth_CS"/>
</dbReference>
<dbReference type="FunFam" id="3.40.1190.10:FF:000011">
    <property type="entry name" value="Folylpolyglutamate synthase/dihydrofolate synthase"/>
    <property type="match status" value="1"/>
</dbReference>
<evidence type="ECO:0000256" key="2">
    <source>
        <dbReference type="ARBA" id="ARBA00008276"/>
    </source>
</evidence>
<evidence type="ECO:0000256" key="7">
    <source>
        <dbReference type="ARBA" id="ARBA00022840"/>
    </source>
</evidence>
<accession>A0A162LEQ3</accession>
<dbReference type="Pfam" id="PF02875">
    <property type="entry name" value="Mur_ligase_C"/>
    <property type="match status" value="1"/>
</dbReference>
<dbReference type="AlphaFoldDB" id="A0A162LEQ3"/>
<evidence type="ECO:0000256" key="4">
    <source>
        <dbReference type="ARBA" id="ARBA00022598"/>
    </source>
</evidence>
<proteinExistence type="inferred from homology"/>
<dbReference type="SUPFAM" id="SSF53623">
    <property type="entry name" value="MurD-like peptide ligases, catalytic domain"/>
    <property type="match status" value="1"/>
</dbReference>
<evidence type="ECO:0000256" key="1">
    <source>
        <dbReference type="ARBA" id="ARBA00001946"/>
    </source>
</evidence>
<gene>
    <name evidence="14" type="primary">fgs</name>
    <name evidence="15" type="ORF">CLCOS_34150</name>
    <name evidence="14" type="ORF">WX73_00862</name>
</gene>